<evidence type="ECO:0000256" key="7">
    <source>
        <dbReference type="NCBIfam" id="TIGR02375"/>
    </source>
</evidence>
<feature type="binding site" evidence="8">
    <location>
        <position position="97"/>
    </location>
    <ligand>
        <name>Cu cation</name>
        <dbReference type="ChEBI" id="CHEBI:23378"/>
    </ligand>
</feature>
<dbReference type="NCBIfam" id="TIGR02375">
    <property type="entry name" value="pseudoazurin"/>
    <property type="match status" value="1"/>
</dbReference>
<dbReference type="AlphaFoldDB" id="A0A975RZK1"/>
<sequence length="142" mass="15443">MLRILLFTLATLFAIPAQAELHEVEMLNRNAQGPMPYAPDFLRIAPGDTVRFVPTAKGHNAATIDSMLPEGATPFKSRLGEVFEITLTAPGIYGIKCSPHFAMGMVMLIAVGDAPLPPTLPQDLPPRARQRFDEILARIPAP</sequence>
<reference evidence="11" key="1">
    <citation type="submission" date="2021-06" db="EMBL/GenBank/DDBJ databases">
        <title>Direct submission.</title>
        <authorList>
            <person name="Lee C.-S."/>
            <person name="Jin L."/>
        </authorList>
    </citation>
    <scope>NUCLEOTIDE SEQUENCE</scope>
    <source>
        <strain evidence="11">Con5</strain>
    </source>
</reference>
<dbReference type="RefSeq" id="WP_215505823.1">
    <property type="nucleotide sequence ID" value="NZ_CP076361.1"/>
</dbReference>
<comment type="cofactor">
    <cofactor evidence="8">
        <name>Cu cation</name>
        <dbReference type="ChEBI" id="CHEBI:23378"/>
    </cofactor>
    <text evidence="8">Binds 1 copper ion per subunit.</text>
</comment>
<dbReference type="PRINTS" id="PR00155">
    <property type="entry name" value="AMICYANIN"/>
</dbReference>
<dbReference type="Gene3D" id="2.60.40.420">
    <property type="entry name" value="Cupredoxins - blue copper proteins"/>
    <property type="match status" value="1"/>
</dbReference>
<dbReference type="InterPro" id="IPR008972">
    <property type="entry name" value="Cupredoxin"/>
</dbReference>
<organism evidence="11 12">
    <name type="scientific">Gemmobacter fulvus</name>
    <dbReference type="NCBI Taxonomy" id="2840474"/>
    <lineage>
        <taxon>Bacteria</taxon>
        <taxon>Pseudomonadati</taxon>
        <taxon>Pseudomonadota</taxon>
        <taxon>Alphaproteobacteria</taxon>
        <taxon>Rhodobacterales</taxon>
        <taxon>Paracoccaceae</taxon>
        <taxon>Gemmobacter</taxon>
    </lineage>
</organism>
<dbReference type="KEGG" id="gfu:KM031_09775"/>
<dbReference type="InterPro" id="IPR002386">
    <property type="entry name" value="Amicyanin/Pseudoazurin"/>
</dbReference>
<evidence type="ECO:0000256" key="9">
    <source>
        <dbReference type="SAM" id="SignalP"/>
    </source>
</evidence>
<feature type="signal peptide" evidence="9">
    <location>
        <begin position="1"/>
        <end position="19"/>
    </location>
</feature>
<feature type="binding site" evidence="8">
    <location>
        <position position="100"/>
    </location>
    <ligand>
        <name>Cu cation</name>
        <dbReference type="ChEBI" id="CHEBI:23378"/>
    </ligand>
</feature>
<keyword evidence="12" id="KW-1185">Reference proteome</keyword>
<protein>
    <recommendedName>
        <fullName evidence="7">Pseudoazurin</fullName>
    </recommendedName>
</protein>
<comment type="subcellular location">
    <subcellularLocation>
        <location evidence="1">Periplasm</location>
    </subcellularLocation>
</comment>
<keyword evidence="4" id="KW-0574">Periplasm</keyword>
<evidence type="ECO:0000256" key="1">
    <source>
        <dbReference type="ARBA" id="ARBA00004418"/>
    </source>
</evidence>
<evidence type="ECO:0000256" key="2">
    <source>
        <dbReference type="ARBA" id="ARBA00022448"/>
    </source>
</evidence>
<dbReference type="GO" id="GO:0005507">
    <property type="term" value="F:copper ion binding"/>
    <property type="evidence" value="ECO:0007669"/>
    <property type="project" value="UniProtKB-UniRule"/>
</dbReference>
<accession>A0A975RZK1</accession>
<evidence type="ECO:0000256" key="8">
    <source>
        <dbReference type="PIRSR" id="PIRSR602386-1"/>
    </source>
</evidence>
<dbReference type="GO" id="GO:0042597">
    <property type="term" value="C:periplasmic space"/>
    <property type="evidence" value="ECO:0007669"/>
    <property type="project" value="UniProtKB-SubCell"/>
</dbReference>
<keyword evidence="2" id="KW-0813">Transport</keyword>
<keyword evidence="6 8" id="KW-0186">Copper</keyword>
<evidence type="ECO:0000256" key="6">
    <source>
        <dbReference type="ARBA" id="ARBA00023008"/>
    </source>
</evidence>
<dbReference type="EMBL" id="CP076361">
    <property type="protein sequence ID" value="QWK89164.1"/>
    <property type="molecule type" value="Genomic_DNA"/>
</dbReference>
<name>A0A975RZK1_9RHOB</name>
<evidence type="ECO:0000256" key="4">
    <source>
        <dbReference type="ARBA" id="ARBA00022764"/>
    </source>
</evidence>
<dbReference type="PRINTS" id="PR00156">
    <property type="entry name" value="COPPERBLUE"/>
</dbReference>
<feature type="binding site" evidence="8">
    <location>
        <position position="105"/>
    </location>
    <ligand>
        <name>Cu cation</name>
        <dbReference type="ChEBI" id="CHEBI:23378"/>
    </ligand>
</feature>
<proteinExistence type="predicted"/>
<feature type="chain" id="PRO_5037471191" description="Pseudoazurin" evidence="9">
    <location>
        <begin position="20"/>
        <end position="142"/>
    </location>
</feature>
<feature type="binding site" evidence="8">
    <location>
        <position position="59"/>
    </location>
    <ligand>
        <name>Cu cation</name>
        <dbReference type="ChEBI" id="CHEBI:23378"/>
    </ligand>
</feature>
<gene>
    <name evidence="11" type="ORF">KM031_09775</name>
</gene>
<evidence type="ECO:0000259" key="10">
    <source>
        <dbReference type="Pfam" id="PF00127"/>
    </source>
</evidence>
<keyword evidence="3 8" id="KW-0479">Metal-binding</keyword>
<evidence type="ECO:0000313" key="12">
    <source>
        <dbReference type="Proteomes" id="UP000679352"/>
    </source>
</evidence>
<keyword evidence="9" id="KW-0732">Signal</keyword>
<dbReference type="InterPro" id="IPR001235">
    <property type="entry name" value="Copper_blue_Plastocyanin"/>
</dbReference>
<dbReference type="SUPFAM" id="SSF49503">
    <property type="entry name" value="Cupredoxins"/>
    <property type="match status" value="1"/>
</dbReference>
<dbReference type="Pfam" id="PF00127">
    <property type="entry name" value="Copper-bind"/>
    <property type="match status" value="1"/>
</dbReference>
<evidence type="ECO:0000313" key="11">
    <source>
        <dbReference type="EMBL" id="QWK89164.1"/>
    </source>
</evidence>
<evidence type="ECO:0000256" key="3">
    <source>
        <dbReference type="ARBA" id="ARBA00022723"/>
    </source>
</evidence>
<dbReference type="GO" id="GO:0009055">
    <property type="term" value="F:electron transfer activity"/>
    <property type="evidence" value="ECO:0007669"/>
    <property type="project" value="InterPro"/>
</dbReference>
<dbReference type="InterPro" id="IPR000923">
    <property type="entry name" value="BlueCu_1"/>
</dbReference>
<feature type="domain" description="Blue (type 1) copper" evidence="10">
    <location>
        <begin position="25"/>
        <end position="111"/>
    </location>
</feature>
<dbReference type="Proteomes" id="UP000679352">
    <property type="component" value="Chromosome"/>
</dbReference>
<dbReference type="InterPro" id="IPR012745">
    <property type="entry name" value="Pseudoazurin"/>
</dbReference>
<evidence type="ECO:0000256" key="5">
    <source>
        <dbReference type="ARBA" id="ARBA00022982"/>
    </source>
</evidence>
<keyword evidence="5" id="KW-0249">Electron transport</keyword>
<dbReference type="CDD" id="cd04218">
    <property type="entry name" value="Pseudoazurin"/>
    <property type="match status" value="1"/>
</dbReference>